<dbReference type="Pfam" id="PF08529">
    <property type="entry name" value="NusA_N"/>
    <property type="match status" value="1"/>
</dbReference>
<keyword evidence="3 7" id="KW-0889">Transcription antitermination</keyword>
<accession>E7GCZ5</accession>
<dbReference type="SUPFAM" id="SSF69705">
    <property type="entry name" value="Transcription factor NusA, N-terminal domain"/>
    <property type="match status" value="1"/>
</dbReference>
<dbReference type="InterPro" id="IPR013735">
    <property type="entry name" value="TF_NusA_N"/>
</dbReference>
<evidence type="ECO:0000256" key="8">
    <source>
        <dbReference type="SAM" id="MobiDB-lite"/>
    </source>
</evidence>
<dbReference type="PANTHER" id="PTHR22648:SF0">
    <property type="entry name" value="TRANSCRIPTION TERMINATION_ANTITERMINATION PROTEIN NUSA"/>
    <property type="match status" value="1"/>
</dbReference>
<dbReference type="PANTHER" id="PTHR22648">
    <property type="entry name" value="TRANSCRIPTION TERMINATION FACTOR NUSA"/>
    <property type="match status" value="1"/>
</dbReference>
<dbReference type="GO" id="GO:0006353">
    <property type="term" value="P:DNA-templated transcription termination"/>
    <property type="evidence" value="ECO:0007669"/>
    <property type="project" value="UniProtKB-UniRule"/>
</dbReference>
<keyword evidence="2 7" id="KW-0963">Cytoplasm</keyword>
<dbReference type="InterPro" id="IPR025249">
    <property type="entry name" value="TF_NusA_KH_1st"/>
</dbReference>
<dbReference type="NCBIfam" id="TIGR01953">
    <property type="entry name" value="NusA"/>
    <property type="match status" value="1"/>
</dbReference>
<feature type="domain" description="K Homology" evidence="10">
    <location>
        <begin position="231"/>
        <end position="301"/>
    </location>
</feature>
<dbReference type="HOGENOM" id="CLU_029242_2_2_9"/>
<dbReference type="FunFam" id="3.30.300.20:FF:000002">
    <property type="entry name" value="Transcription termination/antitermination protein NusA"/>
    <property type="match status" value="1"/>
</dbReference>
<gene>
    <name evidence="7" type="primary">nusA</name>
    <name evidence="11" type="ORF">HMPREF9488_02637</name>
</gene>
<sequence length="481" mass="54876">MASKKFIQALELLESEKGIEKEVVLEALKEALEKSYKKNYGGPESIIRVDINENNGKIRLYEIKHVVDDVNDEDFELSLEEAQMINPKYQIGDDVVNEIDPEVFGRLAAVQTKQLLKQKIREAEKETLYNEFVDKKDDIITGIVDRVEERFAIINIGRTGALLPSNQQIPGETIYEGQHLKVYVSDVERNTKGTHIGVSRTEPGLVKRLFEMEVPEIYDGTVEIKSVSREAGDRSKIAVYTTNENVDPIGSCVGPKGSRVRNVVNELNGEMIDIVEWNENPVIFISHALSPSEVVNVDINENDHSALVIVPDNQLSLAIGKKGQNARLAVRLTGWKIDIKSVSEAAREGIIYGQDAEFEKTFVEEMTKDEPVIEDVMIEESFEELEDIIEEPITENIIVEEPVVQPIVEEVKADVEVTEPEILLDDEVENDMETKVIEEEIFTDYSDQDYDDEDYDDYEDYDPKYDEDIDYDEFDKYYDEK</sequence>
<dbReference type="eggNOG" id="COG0195">
    <property type="taxonomic scope" value="Bacteria"/>
</dbReference>
<dbReference type="SMART" id="SM00316">
    <property type="entry name" value="S1"/>
    <property type="match status" value="1"/>
</dbReference>
<evidence type="ECO:0000256" key="2">
    <source>
        <dbReference type="ARBA" id="ARBA00022490"/>
    </source>
</evidence>
<dbReference type="OrthoDB" id="9807233at2"/>
<dbReference type="PROSITE" id="PS50084">
    <property type="entry name" value="KH_TYPE_1"/>
    <property type="match status" value="1"/>
</dbReference>
<evidence type="ECO:0000256" key="6">
    <source>
        <dbReference type="ARBA" id="ARBA00023163"/>
    </source>
</evidence>
<dbReference type="InterPro" id="IPR009019">
    <property type="entry name" value="KH_sf_prok-type"/>
</dbReference>
<dbReference type="Gene3D" id="3.30.300.20">
    <property type="match status" value="2"/>
</dbReference>
<feature type="region of interest" description="Disordered" evidence="8">
    <location>
        <begin position="443"/>
        <end position="467"/>
    </location>
</feature>
<dbReference type="InterPro" id="IPR015946">
    <property type="entry name" value="KH_dom-like_a/b"/>
</dbReference>
<dbReference type="STRING" id="100884.GCA_000269565_00289"/>
<evidence type="ECO:0000313" key="11">
    <source>
        <dbReference type="EMBL" id="EFW04354.1"/>
    </source>
</evidence>
<keyword evidence="1 7" id="KW-0806">Transcription termination</keyword>
<dbReference type="SUPFAM" id="SSF54814">
    <property type="entry name" value="Prokaryotic type KH domain (KH-domain type II)"/>
    <property type="match status" value="2"/>
</dbReference>
<keyword evidence="4 7" id="KW-0694">RNA-binding</keyword>
<dbReference type="Proteomes" id="UP000003157">
    <property type="component" value="Unassembled WGS sequence"/>
</dbReference>
<dbReference type="FunFam" id="3.30.300.20:FF:000005">
    <property type="entry name" value="Transcription termination/antitermination protein NusA"/>
    <property type="match status" value="1"/>
</dbReference>
<dbReference type="GO" id="GO:0003723">
    <property type="term" value="F:RNA binding"/>
    <property type="evidence" value="ECO:0007669"/>
    <property type="project" value="UniProtKB-UniRule"/>
</dbReference>
<evidence type="ECO:0000256" key="4">
    <source>
        <dbReference type="ARBA" id="ARBA00022884"/>
    </source>
</evidence>
<dbReference type="GO" id="GO:0003700">
    <property type="term" value="F:DNA-binding transcription factor activity"/>
    <property type="evidence" value="ECO:0007669"/>
    <property type="project" value="InterPro"/>
</dbReference>
<organism evidence="11 12">
    <name type="scientific">Coprobacillus cateniformis</name>
    <dbReference type="NCBI Taxonomy" id="100884"/>
    <lineage>
        <taxon>Bacteria</taxon>
        <taxon>Bacillati</taxon>
        <taxon>Bacillota</taxon>
        <taxon>Erysipelotrichia</taxon>
        <taxon>Erysipelotrichales</taxon>
        <taxon>Coprobacillaceae</taxon>
        <taxon>Coprobacillus</taxon>
    </lineage>
</organism>
<dbReference type="RefSeq" id="WP_008789725.1">
    <property type="nucleotide sequence ID" value="NZ_AKCB01000001.1"/>
</dbReference>
<dbReference type="InterPro" id="IPR003029">
    <property type="entry name" value="S1_domain"/>
</dbReference>
<keyword evidence="12" id="KW-1185">Reference proteome</keyword>
<dbReference type="SUPFAM" id="SSF50249">
    <property type="entry name" value="Nucleic acid-binding proteins"/>
    <property type="match status" value="1"/>
</dbReference>
<protein>
    <recommendedName>
        <fullName evidence="7">Transcription termination/antitermination protein NusA</fullName>
    </recommendedName>
</protein>
<evidence type="ECO:0000259" key="9">
    <source>
        <dbReference type="SMART" id="SM00316"/>
    </source>
</evidence>
<dbReference type="CDD" id="cd04455">
    <property type="entry name" value="S1_NusA"/>
    <property type="match status" value="1"/>
</dbReference>
<evidence type="ECO:0000259" key="10">
    <source>
        <dbReference type="SMART" id="SM00322"/>
    </source>
</evidence>
<dbReference type="InterPro" id="IPR010213">
    <property type="entry name" value="TF_NusA"/>
</dbReference>
<dbReference type="GO" id="GO:0005829">
    <property type="term" value="C:cytosol"/>
    <property type="evidence" value="ECO:0007669"/>
    <property type="project" value="TreeGrafter"/>
</dbReference>
<dbReference type="HAMAP" id="MF_00945_B">
    <property type="entry name" value="NusA_B"/>
    <property type="match status" value="1"/>
</dbReference>
<dbReference type="AlphaFoldDB" id="E7GCZ5"/>
<dbReference type="Pfam" id="PF13184">
    <property type="entry name" value="KH_NusA_1st"/>
    <property type="match status" value="1"/>
</dbReference>
<dbReference type="GeneID" id="78228214"/>
<feature type="domain" description="K Homology" evidence="10">
    <location>
        <begin position="302"/>
        <end position="383"/>
    </location>
</feature>
<name>E7GCZ5_9FIRM</name>
<comment type="caution">
    <text evidence="11">The sequence shown here is derived from an EMBL/GenBank/DDBJ whole genome shotgun (WGS) entry which is preliminary data.</text>
</comment>
<dbReference type="CDD" id="cd02134">
    <property type="entry name" value="KH-II_NusA_rpt1"/>
    <property type="match status" value="1"/>
</dbReference>
<comment type="function">
    <text evidence="7">Participates in both transcription termination and antitermination.</text>
</comment>
<feature type="domain" description="S1 motif" evidence="9">
    <location>
        <begin position="135"/>
        <end position="201"/>
    </location>
</feature>
<comment type="subunit">
    <text evidence="7">Monomer. Binds directly to the core enzyme of the DNA-dependent RNA polymerase and to nascent RNA.</text>
</comment>
<dbReference type="EMBL" id="ADKX01000039">
    <property type="protein sequence ID" value="EFW04354.1"/>
    <property type="molecule type" value="Genomic_DNA"/>
</dbReference>
<comment type="similarity">
    <text evidence="7">Belongs to the NusA family.</text>
</comment>
<dbReference type="FunFam" id="3.30.1480.10:FF:000002">
    <property type="entry name" value="Transcription termination/antitermination protein NusA"/>
    <property type="match status" value="1"/>
</dbReference>
<evidence type="ECO:0000256" key="7">
    <source>
        <dbReference type="HAMAP-Rule" id="MF_00945"/>
    </source>
</evidence>
<dbReference type="InterPro" id="IPR058582">
    <property type="entry name" value="KH_NusA_2nd"/>
</dbReference>
<dbReference type="InterPro" id="IPR012340">
    <property type="entry name" value="NA-bd_OB-fold"/>
</dbReference>
<reference evidence="11 12" key="1">
    <citation type="submission" date="2010-12" db="EMBL/GenBank/DDBJ databases">
        <title>The Genome Sequence of Coprobacillus sp. strain 29_1.</title>
        <authorList>
            <consortium name="The Broad Institute Genome Sequencing Platform"/>
            <person name="Earl A."/>
            <person name="Ward D."/>
            <person name="Feldgarden M."/>
            <person name="Gevers D."/>
            <person name="Daigneault M."/>
            <person name="Sibley C.D."/>
            <person name="White A."/>
            <person name="Strauss J."/>
            <person name="Allen-Vercoe E."/>
            <person name="Young S.K."/>
            <person name="Zeng Q."/>
            <person name="Gargeya S."/>
            <person name="Fitzgerald M."/>
            <person name="Haas B."/>
            <person name="Abouelleil A."/>
            <person name="Alvarado L."/>
            <person name="Arachchi H.M."/>
            <person name="Berlin A."/>
            <person name="Brown A."/>
            <person name="Chapman S.B."/>
            <person name="Chen Z."/>
            <person name="Dunbar C."/>
            <person name="Freedman E."/>
            <person name="Gearin G."/>
            <person name="Gellesch M."/>
            <person name="Goldberg J."/>
            <person name="Griggs A."/>
            <person name="Gujja S."/>
            <person name="Heilman E."/>
            <person name="Heiman D."/>
            <person name="Howarth C."/>
            <person name="Larson L."/>
            <person name="Lui A."/>
            <person name="MacDonald P.J.P."/>
            <person name="Mehta T."/>
            <person name="Montmayeur A."/>
            <person name="Murphy C."/>
            <person name="Neiman D."/>
            <person name="Pearson M."/>
            <person name="Priest M."/>
            <person name="Roberts A."/>
            <person name="Saif S."/>
            <person name="Shea T."/>
            <person name="Shenoy N."/>
            <person name="Sisk P."/>
            <person name="Stolte C."/>
            <person name="Sykes S."/>
            <person name="White J."/>
            <person name="Yandava C."/>
            <person name="Nusbaum C."/>
            <person name="Birren B."/>
        </authorList>
    </citation>
    <scope>NUCLEOTIDE SEQUENCE [LARGE SCALE GENOMIC DNA]</scope>
    <source>
        <strain evidence="11 12">29_1</strain>
    </source>
</reference>
<dbReference type="GO" id="GO:0031564">
    <property type="term" value="P:transcription antitermination"/>
    <property type="evidence" value="ECO:0007669"/>
    <property type="project" value="UniProtKB-UniRule"/>
</dbReference>
<evidence type="ECO:0000256" key="5">
    <source>
        <dbReference type="ARBA" id="ARBA00023015"/>
    </source>
</evidence>
<dbReference type="InterPro" id="IPR036555">
    <property type="entry name" value="NusA_N_sf"/>
</dbReference>
<comment type="subcellular location">
    <subcellularLocation>
        <location evidence="7">Cytoplasm</location>
    </subcellularLocation>
</comment>
<evidence type="ECO:0000256" key="3">
    <source>
        <dbReference type="ARBA" id="ARBA00022814"/>
    </source>
</evidence>
<dbReference type="Gene3D" id="2.40.50.140">
    <property type="entry name" value="Nucleic acid-binding proteins"/>
    <property type="match status" value="1"/>
</dbReference>
<dbReference type="Gene3D" id="3.30.1480.10">
    <property type="entry name" value="NusA, N-terminal domain"/>
    <property type="match status" value="1"/>
</dbReference>
<keyword evidence="5 7" id="KW-0805">Transcription regulation</keyword>
<dbReference type="Pfam" id="PF00575">
    <property type="entry name" value="S1"/>
    <property type="match status" value="1"/>
</dbReference>
<feature type="compositionally biased region" description="Acidic residues" evidence="8">
    <location>
        <begin position="443"/>
        <end position="460"/>
    </location>
</feature>
<evidence type="ECO:0000313" key="12">
    <source>
        <dbReference type="Proteomes" id="UP000003157"/>
    </source>
</evidence>
<dbReference type="InterPro" id="IPR030842">
    <property type="entry name" value="TF_NusA_bacterial"/>
</dbReference>
<dbReference type="CDD" id="cd22529">
    <property type="entry name" value="KH-II_NusA_rpt2"/>
    <property type="match status" value="1"/>
</dbReference>
<evidence type="ECO:0000256" key="1">
    <source>
        <dbReference type="ARBA" id="ARBA00022472"/>
    </source>
</evidence>
<proteinExistence type="inferred from homology"/>
<dbReference type="InterPro" id="IPR004087">
    <property type="entry name" value="KH_dom"/>
</dbReference>
<keyword evidence="6 7" id="KW-0804">Transcription</keyword>
<dbReference type="Pfam" id="PF26594">
    <property type="entry name" value="KH_NusA_2nd"/>
    <property type="match status" value="1"/>
</dbReference>
<dbReference type="SMART" id="SM00322">
    <property type="entry name" value="KH"/>
    <property type="match status" value="2"/>
</dbReference>